<reference evidence="2 3" key="1">
    <citation type="submission" date="2023-04" db="EMBL/GenBank/DDBJ databases">
        <title>A long-awaited taxogenomic arrangement of the family Halomonadaceae.</title>
        <authorList>
            <person name="De La Haba R."/>
            <person name="Chuvochina M."/>
            <person name="Wittouck S."/>
            <person name="Arahal D.R."/>
            <person name="Sanchez-Porro C."/>
            <person name="Hugenholtz P."/>
            <person name="Ventosa A."/>
        </authorList>
    </citation>
    <scope>NUCLEOTIDE SEQUENCE [LARGE SCALE GENOMIC DNA]</scope>
    <source>
        <strain evidence="2 3">DSM 22428</strain>
    </source>
</reference>
<keyword evidence="1" id="KW-1133">Transmembrane helix</keyword>
<feature type="transmembrane region" description="Helical" evidence="1">
    <location>
        <begin position="40"/>
        <end position="58"/>
    </location>
</feature>
<keyword evidence="3" id="KW-1185">Reference proteome</keyword>
<evidence type="ECO:0000313" key="3">
    <source>
        <dbReference type="Proteomes" id="UP001269375"/>
    </source>
</evidence>
<keyword evidence="1" id="KW-0472">Membrane</keyword>
<gene>
    <name evidence="2" type="ORF">QC825_14605</name>
</gene>
<feature type="transmembrane region" description="Helical" evidence="1">
    <location>
        <begin position="70"/>
        <end position="89"/>
    </location>
</feature>
<sequence length="109" mass="12145">MPFKDMPPDFQGMLGAFIISVVSGVVSIMQRIVRGHDANVLWIISEFLAAVLCGYLMYDSYFSIAKHLPGWMTLPVAIALSAHIGGRSLQALETMLYRKYGLLKARDRP</sequence>
<feature type="transmembrane region" description="Helical" evidence="1">
    <location>
        <begin position="12"/>
        <end position="33"/>
    </location>
</feature>
<proteinExistence type="predicted"/>
<protein>
    <submittedName>
        <fullName evidence="2">Phage holin family protein</fullName>
    </submittedName>
</protein>
<dbReference type="EMBL" id="JARWAO010000010">
    <property type="protein sequence ID" value="MDR5897299.1"/>
    <property type="molecule type" value="Genomic_DNA"/>
</dbReference>
<evidence type="ECO:0000313" key="2">
    <source>
        <dbReference type="EMBL" id="MDR5897299.1"/>
    </source>
</evidence>
<organism evidence="2 3">
    <name type="scientific">Larsenimonas suaedae</name>
    <dbReference type="NCBI Taxonomy" id="1851019"/>
    <lineage>
        <taxon>Bacteria</taxon>
        <taxon>Pseudomonadati</taxon>
        <taxon>Pseudomonadota</taxon>
        <taxon>Gammaproteobacteria</taxon>
        <taxon>Oceanospirillales</taxon>
        <taxon>Halomonadaceae</taxon>
        <taxon>Larsenimonas</taxon>
    </lineage>
</organism>
<dbReference type="RefSeq" id="WP_251595586.1">
    <property type="nucleotide sequence ID" value="NZ_JAMLJI010000006.1"/>
</dbReference>
<comment type="caution">
    <text evidence="2">The sequence shown here is derived from an EMBL/GenBank/DDBJ whole genome shotgun (WGS) entry which is preliminary data.</text>
</comment>
<name>A0ABU1GZ23_9GAMM</name>
<dbReference type="Proteomes" id="UP001269375">
    <property type="component" value="Unassembled WGS sequence"/>
</dbReference>
<evidence type="ECO:0000256" key="1">
    <source>
        <dbReference type="SAM" id="Phobius"/>
    </source>
</evidence>
<keyword evidence="1" id="KW-0812">Transmembrane</keyword>
<accession>A0ABU1GZ23</accession>